<feature type="non-terminal residue" evidence="13">
    <location>
        <position position="248"/>
    </location>
</feature>
<comment type="similarity">
    <text evidence="2">Belongs to the RLP family.</text>
</comment>
<accession>S8D9U8</accession>
<evidence type="ECO:0000256" key="8">
    <source>
        <dbReference type="ARBA" id="ARBA00022989"/>
    </source>
</evidence>
<name>S8D9U8_9LAMI</name>
<evidence type="ECO:0000256" key="2">
    <source>
        <dbReference type="ARBA" id="ARBA00009592"/>
    </source>
</evidence>
<dbReference type="OrthoDB" id="676979at2759"/>
<dbReference type="GO" id="GO:0005886">
    <property type="term" value="C:plasma membrane"/>
    <property type="evidence" value="ECO:0007669"/>
    <property type="project" value="UniProtKB-SubCell"/>
</dbReference>
<dbReference type="FunFam" id="3.80.10.10:FF:000041">
    <property type="entry name" value="LRR receptor-like serine/threonine-protein kinase ERECTA"/>
    <property type="match status" value="1"/>
</dbReference>
<dbReference type="InterPro" id="IPR055414">
    <property type="entry name" value="LRR_R13L4/SHOC2-like"/>
</dbReference>
<dbReference type="InterPro" id="IPR032675">
    <property type="entry name" value="LRR_dom_sf"/>
</dbReference>
<keyword evidence="3" id="KW-1003">Cell membrane</keyword>
<sequence>SNIAALPNLKVLSLVSMGLGGPLPANIGDLHYLEILNISSNAFNGSIPLQISSLKSLQTLILDHNSFTGQIPEWISSLPELSVLSLRNNSFIGSIPTTLSAMGSLRTLVLSQNNLSGQLDGIKNLNNLQVVQLEDNSFGPQFPPALPHKLVSLVLRNNRFHSAVESGAFNSCFQLQNLDISMNDLVGVLPTSLLTLPSLTHLNIGGNKFTGKLLNNMSCTQLRLVNLTNNRLTGNLPDCLRNKSKVVL</sequence>
<keyword evidence="10 13" id="KW-0675">Receptor</keyword>
<keyword evidence="9" id="KW-0472">Membrane</keyword>
<evidence type="ECO:0000313" key="13">
    <source>
        <dbReference type="EMBL" id="EPS74316.1"/>
    </source>
</evidence>
<dbReference type="EMBL" id="AUSU01000112">
    <property type="protein sequence ID" value="EPS74316.1"/>
    <property type="molecule type" value="Genomic_DNA"/>
</dbReference>
<protein>
    <submittedName>
        <fullName evidence="13">Receptor-like kinase 17</fullName>
    </submittedName>
</protein>
<feature type="domain" description="Disease resistance R13L4/SHOC-2-like LRR" evidence="12">
    <location>
        <begin position="2"/>
        <end position="213"/>
    </location>
</feature>
<dbReference type="SUPFAM" id="SSF52058">
    <property type="entry name" value="L domain-like"/>
    <property type="match status" value="1"/>
</dbReference>
<keyword evidence="8" id="KW-1133">Transmembrane helix</keyword>
<evidence type="ECO:0000256" key="4">
    <source>
        <dbReference type="ARBA" id="ARBA00022614"/>
    </source>
</evidence>
<keyword evidence="13" id="KW-0808">Transferase</keyword>
<evidence type="ECO:0000313" key="14">
    <source>
        <dbReference type="Proteomes" id="UP000015453"/>
    </source>
</evidence>
<dbReference type="PANTHER" id="PTHR27004">
    <property type="entry name" value="RECEPTOR-LIKE PROTEIN 12 ISOFORM X1"/>
    <property type="match status" value="1"/>
</dbReference>
<proteinExistence type="inferred from homology"/>
<evidence type="ECO:0000256" key="11">
    <source>
        <dbReference type="ARBA" id="ARBA00023180"/>
    </source>
</evidence>
<evidence type="ECO:0000256" key="9">
    <source>
        <dbReference type="ARBA" id="ARBA00023136"/>
    </source>
</evidence>
<keyword evidence="14" id="KW-1185">Reference proteome</keyword>
<keyword evidence="11" id="KW-0325">Glycoprotein</keyword>
<evidence type="ECO:0000256" key="1">
    <source>
        <dbReference type="ARBA" id="ARBA00004251"/>
    </source>
</evidence>
<keyword evidence="5" id="KW-0812">Transmembrane</keyword>
<keyword evidence="13" id="KW-0418">Kinase</keyword>
<comment type="caution">
    <text evidence="13">The sequence shown here is derived from an EMBL/GenBank/DDBJ whole genome shotgun (WGS) entry which is preliminary data.</text>
</comment>
<dbReference type="InterPro" id="IPR001611">
    <property type="entry name" value="Leu-rich_rpt"/>
</dbReference>
<dbReference type="PANTHER" id="PTHR27004:SF203">
    <property type="entry name" value="LEUCINE-RICH REPEAT-CONTAINING N-TERMINAL PLANT-TYPE DOMAIN-CONTAINING PROTEIN"/>
    <property type="match status" value="1"/>
</dbReference>
<evidence type="ECO:0000256" key="7">
    <source>
        <dbReference type="ARBA" id="ARBA00022737"/>
    </source>
</evidence>
<feature type="non-terminal residue" evidence="13">
    <location>
        <position position="1"/>
    </location>
</feature>
<dbReference type="Gene3D" id="3.80.10.10">
    <property type="entry name" value="Ribonuclease Inhibitor"/>
    <property type="match status" value="2"/>
</dbReference>
<organism evidence="13 14">
    <name type="scientific">Genlisea aurea</name>
    <dbReference type="NCBI Taxonomy" id="192259"/>
    <lineage>
        <taxon>Eukaryota</taxon>
        <taxon>Viridiplantae</taxon>
        <taxon>Streptophyta</taxon>
        <taxon>Embryophyta</taxon>
        <taxon>Tracheophyta</taxon>
        <taxon>Spermatophyta</taxon>
        <taxon>Magnoliopsida</taxon>
        <taxon>eudicotyledons</taxon>
        <taxon>Gunneridae</taxon>
        <taxon>Pentapetalae</taxon>
        <taxon>asterids</taxon>
        <taxon>lamiids</taxon>
        <taxon>Lamiales</taxon>
        <taxon>Lentibulariaceae</taxon>
        <taxon>Genlisea</taxon>
    </lineage>
</organism>
<reference evidence="13 14" key="1">
    <citation type="journal article" date="2013" name="BMC Genomics">
        <title>The miniature genome of a carnivorous plant Genlisea aurea contains a low number of genes and short non-coding sequences.</title>
        <authorList>
            <person name="Leushkin E.V."/>
            <person name="Sutormin R.A."/>
            <person name="Nabieva E.R."/>
            <person name="Penin A.A."/>
            <person name="Kondrashov A.S."/>
            <person name="Logacheva M.D."/>
        </authorList>
    </citation>
    <scope>NUCLEOTIDE SEQUENCE [LARGE SCALE GENOMIC DNA]</scope>
</reference>
<keyword evidence="4" id="KW-0433">Leucine-rich repeat</keyword>
<dbReference type="Pfam" id="PF00560">
    <property type="entry name" value="LRR_1"/>
    <property type="match status" value="1"/>
</dbReference>
<dbReference type="Proteomes" id="UP000015453">
    <property type="component" value="Unassembled WGS sequence"/>
</dbReference>
<dbReference type="GO" id="GO:0016301">
    <property type="term" value="F:kinase activity"/>
    <property type="evidence" value="ECO:0007669"/>
    <property type="project" value="UniProtKB-KW"/>
</dbReference>
<evidence type="ECO:0000256" key="6">
    <source>
        <dbReference type="ARBA" id="ARBA00022729"/>
    </source>
</evidence>
<evidence type="ECO:0000256" key="3">
    <source>
        <dbReference type="ARBA" id="ARBA00022475"/>
    </source>
</evidence>
<evidence type="ECO:0000259" key="12">
    <source>
        <dbReference type="Pfam" id="PF23598"/>
    </source>
</evidence>
<keyword evidence="6" id="KW-0732">Signal</keyword>
<evidence type="ECO:0000256" key="5">
    <source>
        <dbReference type="ARBA" id="ARBA00022692"/>
    </source>
</evidence>
<keyword evidence="7" id="KW-0677">Repeat</keyword>
<evidence type="ECO:0000256" key="10">
    <source>
        <dbReference type="ARBA" id="ARBA00023170"/>
    </source>
</evidence>
<dbReference type="AlphaFoldDB" id="S8D9U8"/>
<gene>
    <name evidence="13" type="ORF">M569_00441</name>
</gene>
<comment type="subcellular location">
    <subcellularLocation>
        <location evidence="1">Cell membrane</location>
        <topology evidence="1">Single-pass type I membrane protein</topology>
    </subcellularLocation>
</comment>
<dbReference type="Pfam" id="PF23598">
    <property type="entry name" value="LRR_14"/>
    <property type="match status" value="1"/>
</dbReference>